<evidence type="ECO:0000313" key="3">
    <source>
        <dbReference type="Proteomes" id="UP000278746"/>
    </source>
</evidence>
<dbReference type="Gene3D" id="3.10.570.10">
    <property type="entry name" value="sex pheromone staph- cam373 precursor domain"/>
    <property type="match status" value="1"/>
</dbReference>
<feature type="signal peptide" evidence="1">
    <location>
        <begin position="1"/>
        <end position="22"/>
    </location>
</feature>
<dbReference type="InterPro" id="IPR011426">
    <property type="entry name" value="CamS"/>
</dbReference>
<organism evidence="2 3">
    <name type="scientific">Alteribacter keqinensis</name>
    <dbReference type="NCBI Taxonomy" id="2483800"/>
    <lineage>
        <taxon>Bacteria</taxon>
        <taxon>Bacillati</taxon>
        <taxon>Bacillota</taxon>
        <taxon>Bacilli</taxon>
        <taxon>Bacillales</taxon>
        <taxon>Bacillaceae</taxon>
        <taxon>Alteribacter</taxon>
    </lineage>
</organism>
<dbReference type="Proteomes" id="UP000278746">
    <property type="component" value="Unassembled WGS sequence"/>
</dbReference>
<dbReference type="EMBL" id="RHIB01000003">
    <property type="protein sequence ID" value="RNA66736.1"/>
    <property type="molecule type" value="Genomic_DNA"/>
</dbReference>
<feature type="chain" id="PRO_5039454897" evidence="1">
    <location>
        <begin position="23"/>
        <end position="382"/>
    </location>
</feature>
<reference evidence="2 3" key="1">
    <citation type="submission" date="2018-10" db="EMBL/GenBank/DDBJ databases">
        <title>Bacillus Keqinensis sp. nov., a moderately halophilic bacterium isolated from a saline-alkaline lake.</title>
        <authorList>
            <person name="Wang H."/>
        </authorList>
    </citation>
    <scope>NUCLEOTIDE SEQUENCE [LARGE SCALE GENOMIC DNA]</scope>
    <source>
        <strain evidence="2 3">KQ-3</strain>
    </source>
</reference>
<dbReference type="PIRSF" id="PIRSF012509">
    <property type="entry name" value="CamS"/>
    <property type="match status" value="1"/>
</dbReference>
<dbReference type="CDD" id="cd13441">
    <property type="entry name" value="CamS_repeat_1"/>
    <property type="match status" value="1"/>
</dbReference>
<evidence type="ECO:0000313" key="2">
    <source>
        <dbReference type="EMBL" id="RNA66736.1"/>
    </source>
</evidence>
<dbReference type="CDD" id="cd13440">
    <property type="entry name" value="CamS_repeat_2"/>
    <property type="match status" value="1"/>
</dbReference>
<dbReference type="PROSITE" id="PS51257">
    <property type="entry name" value="PROKAR_LIPOPROTEIN"/>
    <property type="match status" value="1"/>
</dbReference>
<dbReference type="Pfam" id="PF07537">
    <property type="entry name" value="CamS"/>
    <property type="match status" value="1"/>
</dbReference>
<evidence type="ECO:0000256" key="1">
    <source>
        <dbReference type="SAM" id="SignalP"/>
    </source>
</evidence>
<dbReference type="AlphaFoldDB" id="A0A3M7TNN6"/>
<gene>
    <name evidence="2" type="ORF">EBO34_16105</name>
</gene>
<dbReference type="OrthoDB" id="9795361at2"/>
<name>A0A3M7TNN6_9BACI</name>
<dbReference type="RefSeq" id="WP_122900477.1">
    <property type="nucleotide sequence ID" value="NZ_RHIB01000003.1"/>
</dbReference>
<keyword evidence="1" id="KW-0732">Signal</keyword>
<comment type="caution">
    <text evidence="2">The sequence shown here is derived from an EMBL/GenBank/DDBJ whole genome shotgun (WGS) entry which is preliminary data.</text>
</comment>
<protein>
    <submittedName>
        <fullName evidence="2">CamS family sex pheromone protein</fullName>
    </submittedName>
</protein>
<proteinExistence type="predicted"/>
<sequence>MTKRLGIISLAGLLFLTGCLPAMDRSEEEVIVVDEEEEDEVEYVITPTIETPENFYRNVLRDGQYHRSPTRGNVSYSMSNRVDIDQFEVGLMEIASASFSQDDYYFQEGQILGSNEVKAWLGRESEDNELGLNPALGDEEDQVDRLRNSPSIISHLMEHNYMYEDGEDGVKLGGIVIGIGLRTIYYFRDDDYTGYEVPLDDDVVEAYGKEAAEKILSRMRGKEGLEDVPITIALYQEEKRNSIVPGSYIAMAESNGDQLGNWEQINDQYYFFPSNQATENNRDHADSFNQFKQDVDDFFGRSIGIVGKARYKSGSIEELKIDVNLQSHGKAEIIALTQYVSGRIEQHFNIDAPVTVNLESVNGTEALVVKYPGQDEPFVHVY</sequence>
<accession>A0A3M7TNN6</accession>
<keyword evidence="3" id="KW-1185">Reference proteome</keyword>